<dbReference type="Proteomes" id="UP000777935">
    <property type="component" value="Unassembled WGS sequence"/>
</dbReference>
<gene>
    <name evidence="2" type="ORF">HRQ87_16780</name>
</gene>
<keyword evidence="1" id="KW-0472">Membrane</keyword>
<reference evidence="2 3" key="1">
    <citation type="submission" date="2020-06" db="EMBL/GenBank/DDBJ databases">
        <title>Sulfitobacter algicola sp. nov., isolated from green algae.</title>
        <authorList>
            <person name="Wang C."/>
        </authorList>
    </citation>
    <scope>NUCLEOTIDE SEQUENCE [LARGE SCALE GENOMIC DNA]</scope>
    <source>
        <strain evidence="2 3">1151</strain>
    </source>
</reference>
<sequence length="275" mass="29309">MSSEDQFDIQLINDDLQTVKYEVEAIKDSSQAAKQVVEDDLQALRDSVKNVKEETIKELEKKYFLVSKGGFIATFIAAIFVLGGISWGTARSAITDEATRQALSVIENGAQEARKLIDGNHSLPSGAVVAVAGGNHVDDIPDICPEGWQPFEQADGRVIIGAGEATNETSLRHPMVVGGIEDLPNVEPAPHSHALIANSSAAAKRLPRAGEVIARGASVNSAGLPNENFEYELRPGRGEATLGQTSTVGSSEPLNNMQPFIAVTYCIKQNAASEN</sequence>
<dbReference type="RefSeq" id="WP_174139600.1">
    <property type="nucleotide sequence ID" value="NZ_JABUFE010000012.1"/>
</dbReference>
<dbReference type="EMBL" id="JABUFE010000012">
    <property type="protein sequence ID" value="NSX56448.1"/>
    <property type="molecule type" value="Genomic_DNA"/>
</dbReference>
<keyword evidence="1" id="KW-0812">Transmembrane</keyword>
<comment type="caution">
    <text evidence="2">The sequence shown here is derived from an EMBL/GenBank/DDBJ whole genome shotgun (WGS) entry which is preliminary data.</text>
</comment>
<evidence type="ECO:0000256" key="1">
    <source>
        <dbReference type="SAM" id="Phobius"/>
    </source>
</evidence>
<protein>
    <submittedName>
        <fullName evidence="2">Uncharacterized protein</fullName>
    </submittedName>
</protein>
<evidence type="ECO:0000313" key="2">
    <source>
        <dbReference type="EMBL" id="NSX56448.1"/>
    </source>
</evidence>
<evidence type="ECO:0000313" key="3">
    <source>
        <dbReference type="Proteomes" id="UP000777935"/>
    </source>
</evidence>
<feature type="transmembrane region" description="Helical" evidence="1">
    <location>
        <begin position="71"/>
        <end position="90"/>
    </location>
</feature>
<name>A0ABX2IU62_9RHOB</name>
<organism evidence="2 3">
    <name type="scientific">Parasulfitobacter algicola</name>
    <dbReference type="NCBI Taxonomy" id="2614809"/>
    <lineage>
        <taxon>Bacteria</taxon>
        <taxon>Pseudomonadati</taxon>
        <taxon>Pseudomonadota</taxon>
        <taxon>Alphaproteobacteria</taxon>
        <taxon>Rhodobacterales</taxon>
        <taxon>Roseobacteraceae</taxon>
        <taxon>Parasulfitobacter</taxon>
    </lineage>
</organism>
<proteinExistence type="predicted"/>
<keyword evidence="1" id="KW-1133">Transmembrane helix</keyword>
<keyword evidence="3" id="KW-1185">Reference proteome</keyword>
<accession>A0ABX2IU62</accession>